<protein>
    <submittedName>
        <fullName evidence="3">Short-chain dehydrogenase/reductase SDR</fullName>
    </submittedName>
</protein>
<comment type="similarity">
    <text evidence="1">Belongs to the short-chain dehydrogenases/reductases (SDR) family.</text>
</comment>
<accession>D5WUA1</accession>
<dbReference type="FunFam" id="3.40.50.720:FF:000084">
    <property type="entry name" value="Short-chain dehydrogenase reductase"/>
    <property type="match status" value="1"/>
</dbReference>
<evidence type="ECO:0000313" key="3">
    <source>
        <dbReference type="EMBL" id="ADG07353.1"/>
    </source>
</evidence>
<reference evidence="3 4" key="1">
    <citation type="journal article" date="2011" name="Stand. Genomic Sci.">
        <title>Complete genome sequence of the thermophilic, hydrogen-oxidizing Bacillus tusciae type strain (T2) and reclassification in the new genus, Kyrpidia gen. nov. as Kyrpidia tusciae comb. nov. and emendation of the family Alicyclobacillaceae da Costa and Rainey, 2010.</title>
        <authorList>
            <person name="Klenk H.P."/>
            <person name="Lapidus A."/>
            <person name="Chertkov O."/>
            <person name="Copeland A."/>
            <person name="Del Rio T.G."/>
            <person name="Nolan M."/>
            <person name="Lucas S."/>
            <person name="Chen F."/>
            <person name="Tice H."/>
            <person name="Cheng J.F."/>
            <person name="Han C."/>
            <person name="Bruce D."/>
            <person name="Goodwin L."/>
            <person name="Pitluck S."/>
            <person name="Pati A."/>
            <person name="Ivanova N."/>
            <person name="Mavromatis K."/>
            <person name="Daum C."/>
            <person name="Chen A."/>
            <person name="Palaniappan K."/>
            <person name="Chang Y.J."/>
            <person name="Land M."/>
            <person name="Hauser L."/>
            <person name="Jeffries C.D."/>
            <person name="Detter J.C."/>
            <person name="Rohde M."/>
            <person name="Abt B."/>
            <person name="Pukall R."/>
            <person name="Goker M."/>
            <person name="Bristow J."/>
            <person name="Markowitz V."/>
            <person name="Hugenholtz P."/>
            <person name="Eisen J.A."/>
        </authorList>
    </citation>
    <scope>NUCLEOTIDE SEQUENCE [LARGE SCALE GENOMIC DNA]</scope>
    <source>
        <strain evidence="3 4">DSM 2912</strain>
    </source>
</reference>
<organism evidence="3 4">
    <name type="scientific">Kyrpidia tusciae (strain DSM 2912 / NBRC 15312 / T2)</name>
    <name type="common">Bacillus tusciae</name>
    <dbReference type="NCBI Taxonomy" id="562970"/>
    <lineage>
        <taxon>Bacteria</taxon>
        <taxon>Bacillati</taxon>
        <taxon>Bacillota</taxon>
        <taxon>Bacilli</taxon>
        <taxon>Bacillales</taxon>
        <taxon>Alicyclobacillaceae</taxon>
        <taxon>Kyrpidia</taxon>
    </lineage>
</organism>
<evidence type="ECO:0000256" key="2">
    <source>
        <dbReference type="ARBA" id="ARBA00023002"/>
    </source>
</evidence>
<dbReference type="OrthoDB" id="125587at2"/>
<dbReference type="RefSeq" id="WP_013076636.1">
    <property type="nucleotide sequence ID" value="NC_014098.1"/>
</dbReference>
<name>D5WUA1_KYRT2</name>
<dbReference type="InterPro" id="IPR002347">
    <property type="entry name" value="SDR_fam"/>
</dbReference>
<dbReference type="NCBIfam" id="NF005559">
    <property type="entry name" value="PRK07231.1"/>
    <property type="match status" value="1"/>
</dbReference>
<dbReference type="EMBL" id="CP002017">
    <property type="protein sequence ID" value="ADG07353.1"/>
    <property type="molecule type" value="Genomic_DNA"/>
</dbReference>
<gene>
    <name evidence="3" type="ordered locus">Btus_2704</name>
</gene>
<keyword evidence="4" id="KW-1185">Reference proteome</keyword>
<dbReference type="InterPro" id="IPR020904">
    <property type="entry name" value="Sc_DH/Rdtase_CS"/>
</dbReference>
<keyword evidence="2" id="KW-0560">Oxidoreductase</keyword>
<dbReference type="HOGENOM" id="CLU_010194_1_0_9"/>
<dbReference type="GO" id="GO:0016491">
    <property type="term" value="F:oxidoreductase activity"/>
    <property type="evidence" value="ECO:0007669"/>
    <property type="project" value="UniProtKB-KW"/>
</dbReference>
<dbReference type="PRINTS" id="PR00080">
    <property type="entry name" value="SDRFAMILY"/>
</dbReference>
<dbReference type="KEGG" id="bts:Btus_2704"/>
<dbReference type="STRING" id="562970.Btus_2704"/>
<dbReference type="AlphaFoldDB" id="D5WUA1"/>
<proteinExistence type="inferred from homology"/>
<dbReference type="GO" id="GO:0008206">
    <property type="term" value="P:bile acid metabolic process"/>
    <property type="evidence" value="ECO:0007669"/>
    <property type="project" value="UniProtKB-ARBA"/>
</dbReference>
<dbReference type="eggNOG" id="COG1028">
    <property type="taxonomic scope" value="Bacteria"/>
</dbReference>
<dbReference type="PRINTS" id="PR00081">
    <property type="entry name" value="GDHRDH"/>
</dbReference>
<dbReference type="InterPro" id="IPR036291">
    <property type="entry name" value="NAD(P)-bd_dom_sf"/>
</dbReference>
<dbReference type="PANTHER" id="PTHR24321:SF8">
    <property type="entry name" value="ESTRADIOL 17-BETA-DEHYDROGENASE 8-RELATED"/>
    <property type="match status" value="1"/>
</dbReference>
<dbReference type="Gene3D" id="3.40.50.720">
    <property type="entry name" value="NAD(P)-binding Rossmann-like Domain"/>
    <property type="match status" value="1"/>
</dbReference>
<evidence type="ECO:0000313" key="4">
    <source>
        <dbReference type="Proteomes" id="UP000002368"/>
    </source>
</evidence>
<sequence length="254" mass="26886">MRLTGKVALVTGAGSGNGQAIAVAFAKEGANLIVMDLEENRLKDTMEQIASLPNPPAVLPAAGDVAAAKDVKQVLSLGRERFRQIDIGVNNAGITGSLRASVAHETPEEEWERVIAVNVTGPFLFAKYVILYMMEQGGGNIINIASVAGLVAFPGRCAYTASKGAVVQLTRSIALDYAKHRIRANAICPGVIETNMTKWRLDQSALRAEVESKIPTGFVGKPEDVAAAAVYLASEESNYMTGSLLVIDGGWTAQ</sequence>
<dbReference type="PROSITE" id="PS00061">
    <property type="entry name" value="ADH_SHORT"/>
    <property type="match status" value="1"/>
</dbReference>
<dbReference type="SUPFAM" id="SSF51735">
    <property type="entry name" value="NAD(P)-binding Rossmann-fold domains"/>
    <property type="match status" value="1"/>
</dbReference>
<evidence type="ECO:0000256" key="1">
    <source>
        <dbReference type="ARBA" id="ARBA00006484"/>
    </source>
</evidence>
<dbReference type="Pfam" id="PF13561">
    <property type="entry name" value="adh_short_C2"/>
    <property type="match status" value="1"/>
</dbReference>
<dbReference type="PANTHER" id="PTHR24321">
    <property type="entry name" value="DEHYDROGENASES, SHORT CHAIN"/>
    <property type="match status" value="1"/>
</dbReference>
<dbReference type="CDD" id="cd05233">
    <property type="entry name" value="SDR_c"/>
    <property type="match status" value="1"/>
</dbReference>
<dbReference type="Proteomes" id="UP000002368">
    <property type="component" value="Chromosome"/>
</dbReference>